<evidence type="ECO:0000313" key="2">
    <source>
        <dbReference type="EMBL" id="SHM63032.1"/>
    </source>
</evidence>
<evidence type="ECO:0000256" key="1">
    <source>
        <dbReference type="SAM" id="SignalP"/>
    </source>
</evidence>
<organism evidence="2 3">
    <name type="scientific">Ruminococcus flavefaciens</name>
    <dbReference type="NCBI Taxonomy" id="1265"/>
    <lineage>
        <taxon>Bacteria</taxon>
        <taxon>Bacillati</taxon>
        <taxon>Bacillota</taxon>
        <taxon>Clostridia</taxon>
        <taxon>Eubacteriales</taxon>
        <taxon>Oscillospiraceae</taxon>
        <taxon>Ruminococcus</taxon>
    </lineage>
</organism>
<feature type="chain" id="PRO_5039363649" description="Lipoprotein" evidence="1">
    <location>
        <begin position="21"/>
        <end position="226"/>
    </location>
</feature>
<dbReference type="RefSeq" id="WP_072951048.1">
    <property type="nucleotide sequence ID" value="NZ_FRCT01000008.1"/>
</dbReference>
<evidence type="ECO:0008006" key="4">
    <source>
        <dbReference type="Google" id="ProtNLM"/>
    </source>
</evidence>
<dbReference type="OrthoDB" id="1820576at2"/>
<protein>
    <recommendedName>
        <fullName evidence="4">Lipoprotein</fullName>
    </recommendedName>
</protein>
<reference evidence="2 3" key="1">
    <citation type="submission" date="2016-11" db="EMBL/GenBank/DDBJ databases">
        <authorList>
            <person name="Jaros S."/>
            <person name="Januszkiewicz K."/>
            <person name="Wedrychowicz H."/>
        </authorList>
    </citation>
    <scope>NUCLEOTIDE SEQUENCE [LARGE SCALE GENOMIC DNA]</scope>
    <source>
        <strain evidence="2 3">Y1</strain>
    </source>
</reference>
<dbReference type="AlphaFoldDB" id="A0A1M7KCR0"/>
<sequence>MNRFITSAAALTLAASIAFSAVSCGSKKDEHDHHDHNMVGVNVPDDVDISSDELGYGATQKDEKPEDSDVPIGVSYDPRYMTHDEAVKVVDYFYSLSARDASRLENAVYPPVLKYDLEHFEIASSQEFLNSLYDMYKEDLQTDFEFTYVLVEDILENEDKNAECAVFDEILKKAAPDANVTDKKLFKVNCTYKKAGGHGSLLLYKNEQDDATVAVYTIDGVPYIIS</sequence>
<accession>A0A1M7KCR0</accession>
<name>A0A1M7KCR0_RUMFL</name>
<evidence type="ECO:0000313" key="3">
    <source>
        <dbReference type="Proteomes" id="UP000184394"/>
    </source>
</evidence>
<gene>
    <name evidence="2" type="ORF">SAMN04487860_10847</name>
</gene>
<feature type="signal peptide" evidence="1">
    <location>
        <begin position="1"/>
        <end position="20"/>
    </location>
</feature>
<proteinExistence type="predicted"/>
<dbReference type="Proteomes" id="UP000184394">
    <property type="component" value="Unassembled WGS sequence"/>
</dbReference>
<dbReference type="PROSITE" id="PS51257">
    <property type="entry name" value="PROKAR_LIPOPROTEIN"/>
    <property type="match status" value="1"/>
</dbReference>
<dbReference type="EMBL" id="FRCT01000008">
    <property type="protein sequence ID" value="SHM63032.1"/>
    <property type="molecule type" value="Genomic_DNA"/>
</dbReference>
<keyword evidence="1" id="KW-0732">Signal</keyword>